<name>A0A7W9ANJ2_9SPHN</name>
<evidence type="ECO:0000313" key="2">
    <source>
        <dbReference type="EMBL" id="MBB5697567.1"/>
    </source>
</evidence>
<proteinExistence type="predicted"/>
<protein>
    <submittedName>
        <fullName evidence="2">Purine-binding chemotaxis protein CheW</fullName>
    </submittedName>
</protein>
<dbReference type="RefSeq" id="WP_184024865.1">
    <property type="nucleotide sequence ID" value="NZ_JACIJJ010000001.1"/>
</dbReference>
<evidence type="ECO:0000313" key="3">
    <source>
        <dbReference type="Proteomes" id="UP000557739"/>
    </source>
</evidence>
<reference evidence="2 3" key="1">
    <citation type="submission" date="2020-08" db="EMBL/GenBank/DDBJ databases">
        <title>Genomic Encyclopedia of Type Strains, Phase IV (KMG-IV): sequencing the most valuable type-strain genomes for metagenomic binning, comparative biology and taxonomic classification.</title>
        <authorList>
            <person name="Goeker M."/>
        </authorList>
    </citation>
    <scope>NUCLEOTIDE SEQUENCE [LARGE SCALE GENOMIC DNA]</scope>
    <source>
        <strain evidence="2 3">DSM 27244</strain>
    </source>
</reference>
<dbReference type="SUPFAM" id="SSF50341">
    <property type="entry name" value="CheW-like"/>
    <property type="match status" value="1"/>
</dbReference>
<dbReference type="InterPro" id="IPR036061">
    <property type="entry name" value="CheW-like_dom_sf"/>
</dbReference>
<dbReference type="Pfam" id="PF01584">
    <property type="entry name" value="CheW"/>
    <property type="match status" value="1"/>
</dbReference>
<dbReference type="InterPro" id="IPR002545">
    <property type="entry name" value="CheW-lke_dom"/>
</dbReference>
<organism evidence="2 3">
    <name type="scientific">Sphingomonas yantingensis</name>
    <dbReference type="NCBI Taxonomy" id="1241761"/>
    <lineage>
        <taxon>Bacteria</taxon>
        <taxon>Pseudomonadati</taxon>
        <taxon>Pseudomonadota</taxon>
        <taxon>Alphaproteobacteria</taxon>
        <taxon>Sphingomonadales</taxon>
        <taxon>Sphingomonadaceae</taxon>
        <taxon>Sphingomonas</taxon>
    </lineage>
</organism>
<gene>
    <name evidence="2" type="ORF">FHR19_000892</name>
</gene>
<evidence type="ECO:0000259" key="1">
    <source>
        <dbReference type="PROSITE" id="PS50851"/>
    </source>
</evidence>
<dbReference type="SMART" id="SM00260">
    <property type="entry name" value="CheW"/>
    <property type="match status" value="1"/>
</dbReference>
<dbReference type="EMBL" id="JACIJJ010000001">
    <property type="protein sequence ID" value="MBB5697567.1"/>
    <property type="molecule type" value="Genomic_DNA"/>
</dbReference>
<sequence length="144" mass="14559">MSELFLVAEVAGQSIAVASRSVESVVDLGEVTPTPLAARHVLGLATLRSRIVTVIDTAGTLTGTPSTGRPRRAIVSAIEGHHYAFVVDALDDVAMFAAQPLESGVALAGAWAGATSGLVEQGGTSALVVDLSALVPGIQGSRVN</sequence>
<dbReference type="PROSITE" id="PS50851">
    <property type="entry name" value="CHEW"/>
    <property type="match status" value="1"/>
</dbReference>
<dbReference type="GO" id="GO:0007165">
    <property type="term" value="P:signal transduction"/>
    <property type="evidence" value="ECO:0007669"/>
    <property type="project" value="InterPro"/>
</dbReference>
<accession>A0A7W9ANJ2</accession>
<keyword evidence="3" id="KW-1185">Reference proteome</keyword>
<dbReference type="Gene3D" id="2.30.30.40">
    <property type="entry name" value="SH3 Domains"/>
    <property type="match status" value="1"/>
</dbReference>
<comment type="caution">
    <text evidence="2">The sequence shown here is derived from an EMBL/GenBank/DDBJ whole genome shotgun (WGS) entry which is preliminary data.</text>
</comment>
<dbReference type="GO" id="GO:0006935">
    <property type="term" value="P:chemotaxis"/>
    <property type="evidence" value="ECO:0007669"/>
    <property type="project" value="InterPro"/>
</dbReference>
<dbReference type="Gene3D" id="2.40.50.180">
    <property type="entry name" value="CheA-289, Domain 4"/>
    <property type="match status" value="1"/>
</dbReference>
<dbReference type="Proteomes" id="UP000557739">
    <property type="component" value="Unassembled WGS sequence"/>
</dbReference>
<feature type="domain" description="CheW-like" evidence="1">
    <location>
        <begin position="2"/>
        <end position="140"/>
    </location>
</feature>
<dbReference type="AlphaFoldDB" id="A0A7W9ANJ2"/>